<dbReference type="AlphaFoldDB" id="U5QNJ6"/>
<keyword evidence="11" id="KW-1185">Reference proteome</keyword>
<keyword evidence="7" id="KW-0472">Membrane</keyword>
<evidence type="ECO:0000313" key="10">
    <source>
        <dbReference type="EMBL" id="AGY60443.1"/>
    </source>
</evidence>
<keyword evidence="2" id="KW-0813">Transport</keyword>
<evidence type="ECO:0000256" key="7">
    <source>
        <dbReference type="ARBA" id="ARBA00023136"/>
    </source>
</evidence>
<dbReference type="OrthoDB" id="416209at2"/>
<evidence type="ECO:0000256" key="3">
    <source>
        <dbReference type="ARBA" id="ARBA00022475"/>
    </source>
</evidence>
<evidence type="ECO:0000313" key="11">
    <source>
        <dbReference type="Proteomes" id="UP000017396"/>
    </source>
</evidence>
<organism evidence="10 11">
    <name type="scientific">Gloeobacter kilaueensis (strain ATCC BAA-2537 / CCAP 1431/1 / ULC 316 / JS1)</name>
    <dbReference type="NCBI Taxonomy" id="1183438"/>
    <lineage>
        <taxon>Bacteria</taxon>
        <taxon>Bacillati</taxon>
        <taxon>Cyanobacteriota</taxon>
        <taxon>Cyanophyceae</taxon>
        <taxon>Gloeobacterales</taxon>
        <taxon>Gloeobacteraceae</taxon>
        <taxon>Gloeobacter</taxon>
    </lineage>
</organism>
<dbReference type="eggNOG" id="COG0715">
    <property type="taxonomic scope" value="Bacteria"/>
</dbReference>
<dbReference type="Proteomes" id="UP000017396">
    <property type="component" value="Chromosome"/>
</dbReference>
<dbReference type="PROSITE" id="PS51318">
    <property type="entry name" value="TAT"/>
    <property type="match status" value="1"/>
</dbReference>
<keyword evidence="4" id="KW-0997">Cell inner membrane</keyword>
<dbReference type="GO" id="GO:0005886">
    <property type="term" value="C:plasma membrane"/>
    <property type="evidence" value="ECO:0007669"/>
    <property type="project" value="UniProtKB-SubCell"/>
</dbReference>
<gene>
    <name evidence="10" type="primary">nrtA</name>
    <name evidence="10" type="ORF">GKIL_4197</name>
</gene>
<keyword evidence="6" id="KW-0406">Ion transport</keyword>
<feature type="signal peptide" evidence="9">
    <location>
        <begin position="1"/>
        <end position="33"/>
    </location>
</feature>
<reference evidence="10 11" key="1">
    <citation type="journal article" date="2013" name="PLoS ONE">
        <title>Cultivation and Complete Genome Sequencing of Gloeobacter kilaueensis sp. nov., from a Lava Cave in Kilauea Caldera, Hawai'i.</title>
        <authorList>
            <person name="Saw J.H."/>
            <person name="Schatz M."/>
            <person name="Brown M.V."/>
            <person name="Kunkel D.D."/>
            <person name="Foster J.S."/>
            <person name="Shick H."/>
            <person name="Christensen S."/>
            <person name="Hou S."/>
            <person name="Wan X."/>
            <person name="Donachie S.P."/>
        </authorList>
    </citation>
    <scope>NUCLEOTIDE SEQUENCE [LARGE SCALE GENOMIC DNA]</scope>
    <source>
        <strain evidence="11">JS</strain>
    </source>
</reference>
<evidence type="ECO:0000256" key="9">
    <source>
        <dbReference type="SAM" id="SignalP"/>
    </source>
</evidence>
<name>U5QNJ6_GLOK1</name>
<dbReference type="Pfam" id="PF13379">
    <property type="entry name" value="NMT1_2"/>
    <property type="match status" value="1"/>
</dbReference>
<keyword evidence="5 9" id="KW-0732">Signal</keyword>
<dbReference type="PATRIC" id="fig|1183438.3.peg.4126"/>
<evidence type="ECO:0000256" key="5">
    <source>
        <dbReference type="ARBA" id="ARBA00022729"/>
    </source>
</evidence>
<evidence type="ECO:0000256" key="1">
    <source>
        <dbReference type="ARBA" id="ARBA00004533"/>
    </source>
</evidence>
<dbReference type="HOGENOM" id="CLU_037398_3_0_3"/>
<evidence type="ECO:0000256" key="4">
    <source>
        <dbReference type="ARBA" id="ARBA00022519"/>
    </source>
</evidence>
<proteinExistence type="inferred from homology"/>
<sequence length="425" mass="46883">MSDSTQFTFKRRDVLISGAAAAGSLFVPGYVSAADAPETPKARLGFIALSDCAPLVIAKEKGYFDKYGMKEVEVLKQASWGVTRDNLELGADGGGIDGAHLLTPMAYLISNGNITKGNKKIPLFILARLNVNGQAISVANKYKPLKLTLDAAPMKQEALKARSKGDPITVAQTFPGGTHWAWLRYWLAAGGVDPETDVKVITVPPPQMVANMKTGVTDAFCVGEPWNQQLINQQIGYSALTTGQIWNRHPEKSFVLRADYVEKYPKASKALLMAIQEAQIWADKAENKDELAQIVSKRQWIGAPVSDIVARYKGIFDYGDGRPVERNSPHAMQFWQGFASYPYRSHDLWFLTEDIRWGMLPVATDTKKLVAAVNREDLWREAAKGLGQPVPKSPSRGVEKFFDGISFDPNHPEAYLKSVKLKKLA</sequence>
<protein>
    <submittedName>
        <fullName evidence="10">ABC-type nitrate/sulfonate/bicarbonate transport systems, periplasmic component</fullName>
    </submittedName>
</protein>
<evidence type="ECO:0000256" key="2">
    <source>
        <dbReference type="ARBA" id="ARBA00022448"/>
    </source>
</evidence>
<dbReference type="KEGG" id="glj:GKIL_4197"/>
<comment type="similarity">
    <text evidence="8">Belongs to the CmpA/NrtA family.</text>
</comment>
<dbReference type="STRING" id="1183438.GKIL_4197"/>
<dbReference type="InterPro" id="IPR044527">
    <property type="entry name" value="NrtA/CpmA_ABC-bd_dom"/>
</dbReference>
<keyword evidence="3" id="KW-1003">Cell membrane</keyword>
<evidence type="ECO:0000256" key="6">
    <source>
        <dbReference type="ARBA" id="ARBA00023065"/>
    </source>
</evidence>
<dbReference type="GO" id="GO:0006811">
    <property type="term" value="P:monoatomic ion transport"/>
    <property type="evidence" value="ECO:0007669"/>
    <property type="project" value="UniProtKB-KW"/>
</dbReference>
<accession>U5QNJ6</accession>
<evidence type="ECO:0000256" key="8">
    <source>
        <dbReference type="ARBA" id="ARBA00024031"/>
    </source>
</evidence>
<dbReference type="PANTHER" id="PTHR30024">
    <property type="entry name" value="ALIPHATIC SULFONATES-BINDING PROTEIN-RELATED"/>
    <property type="match status" value="1"/>
</dbReference>
<dbReference type="EMBL" id="CP003587">
    <property type="protein sequence ID" value="AGY60443.1"/>
    <property type="molecule type" value="Genomic_DNA"/>
</dbReference>
<feature type="chain" id="PRO_5004664100" evidence="9">
    <location>
        <begin position="34"/>
        <end position="425"/>
    </location>
</feature>
<dbReference type="SUPFAM" id="SSF53850">
    <property type="entry name" value="Periplasmic binding protein-like II"/>
    <property type="match status" value="1"/>
</dbReference>
<dbReference type="Gene3D" id="3.40.190.10">
    <property type="entry name" value="Periplasmic binding protein-like II"/>
    <property type="match status" value="2"/>
</dbReference>
<dbReference type="RefSeq" id="WP_023175793.1">
    <property type="nucleotide sequence ID" value="NC_022600.1"/>
</dbReference>
<comment type="subcellular location">
    <subcellularLocation>
        <location evidence="1">Cell inner membrane</location>
    </subcellularLocation>
</comment>
<dbReference type="CDD" id="cd13553">
    <property type="entry name" value="PBP2_NrtA_CpmA_like"/>
    <property type="match status" value="1"/>
</dbReference>
<dbReference type="PANTHER" id="PTHR30024:SF7">
    <property type="entry name" value="NITRATE_NITRITE BINDING PROTEIN NRTA"/>
    <property type="match status" value="1"/>
</dbReference>
<dbReference type="InterPro" id="IPR006311">
    <property type="entry name" value="TAT_signal"/>
</dbReference>